<evidence type="ECO:0000256" key="2">
    <source>
        <dbReference type="SAM" id="SignalP"/>
    </source>
</evidence>
<keyword evidence="1" id="KW-0677">Repeat</keyword>
<evidence type="ECO:0000259" key="3">
    <source>
        <dbReference type="PROSITE" id="PS51272"/>
    </source>
</evidence>
<keyword evidence="2" id="KW-0732">Signal</keyword>
<keyword evidence="5" id="KW-1185">Reference proteome</keyword>
<reference evidence="4" key="2">
    <citation type="submission" date="2021-04" db="EMBL/GenBank/DDBJ databases">
        <authorList>
            <person name="Liu J."/>
        </authorList>
    </citation>
    <scope>NUCLEOTIDE SEQUENCE</scope>
    <source>
        <strain evidence="4">BAD-6</strain>
    </source>
</reference>
<sequence length="2136" mass="220699">MKYHQRGIYRLFILFLAIAVMAAAPIGSLQTYAEDDTTPPAFAVLPQNNPQAPGSRQIYIYATADEPAYCHAVFVADGDGAPTKEQVAAGQDASGNEALKAFSSSSKSTNITVYGFVPLHSAEYDVYVVLKDDAGNLSEPAKVDFPSPPPAELLAVGYPQIGNTQPDGSNQVQIKVALQNINTERKGKVYWVLLPDGAAEPSIEQVAAGTDGDDNTAVTSGSPEFSPGSEASFLVTGAAGETAYDLYMVVGDTQYAAPLARCTDVIGLDVTTPANIPGEKVCAIGATEYGTLAEALDAAGATDTIRLLKSFATVQGVVISNKNITFDLDGYSLTVTTAANEGLKVTNGTVALAGTGELNVSGKLCGVWASNSAVTVTNATATDTNTSGTASGMGVYAIDGSVVTVREVAAGAAHGVKAENINTKVTVNGNTSNNAQIKGAVYSTGQAEVLVKGNVTSSQGYGVHVNGGKITVEGSVSANHVGAMSQNNGSVIVVKGDVACYNNGAVIESGNGSITVDGEIITSGNYVLIGSNNIDKAAGVSDPAKPGYLKYSNSGGITGTVWVKDNTPPSSVCKIGSTEYTTLDAALANVVSGQSIHLLKTIAYTSPVTIEDKNITFDLAEGSLSIDTAGTALIVKNCTVTLSGSGYFDVKGSAMGVRSNNGAVTVRYAEATGGTGAYAENGGEITVLGDAKGAAIGAFAYGTGSRITVNDDAMATEYGGRAVEVMTGGHVQANSAIADKANSYGVKASGLNATVNILNNAKGVQGGVWALNSAEITVGGNVTADGDGSCGATADTGSKITIDGSITAAAVYIKVGVIAKGPAEYTTDAAKPGYRKYTDNTSTVFVKEASLPTSLAITSDSLPEATAEEPYSTTLAAIGGTTPYIWSTTGLPAGLTIDESTGEISGTPTTVGTYTITITVSGQDGSSANKEFSLTVTPAITGSLSDWDWRSPLPTNEHFYGAAWGNNTWVAVGAKDTVVTSLDGVDWTIHNTGSFGTFQDITYCSGQFFAVAYDDYYSRILVSNDGVSWSVLMTVVSTQLAAITYGNDLLVVTGNDGKIRTASLDDITDWAEHNAGASALWDVAYGNGTFIAVGSGGSAVTSTDGVNWSPLNTQTTYTLHGIAFGGGKFVAVGSNGVIAASSVDGTDLVYKTHNDSYHHLLSVIFHNGAFTAVGYEYISGTKGYITRYSSGTSYTTQVINVNSGLRAIAVDDSNNCLAVGTYGGIITSSNSSTWAIGSKGTTKILGSLAYGDGKFVAAGDNGTIRTSLDGVDWDVQSSGTANALRAVAYGNHLFVAVGDNGTIITSPDGEVWTSQTSGTSNKLNGIAYGNGAYVAVGRIGTILTSSDGVTWTQRTAPLFNELMSVAYGNGTFMAVFDYGQVTASADMGETWVRKTDLEGWGHAIYPRSIVFAGDKFVTVGGYRRILSSADGGQTWIDRNEDDPLSDYLFAVAYTSGRLLAVGQRGTLMVSMDGGITWADIIYPRIKTATNNDLYGLASDGTTFVAVGDVGTIIQSRGVGDLDTSDADAVVAAKAALTWNSINGTNSAENNVTSNLANPLPTTGANGTAISWSAAPTGWINTATGAVTRPTSSQGDKNVTLTATITKGSASDSVTFHLTIKAVALTADEAITLDKASLTWNSIKGANSTVSNVTSNLVNPLPTAGANGTAISWSAAPTGWINTATGAVTRPTSSLGDQTVVLTATIIKAGGTSQSQVFTLIIKAQASSGGPVHTGSTPPATINATVEAGTYLKNITIGVDSTKGAATVSPSESVLNEAFGKADNDRDGVKTVRIELPKVQGADTYVLQLPSTALASEDTNRKIEMKCEAGTITVPDNMLVGTGFENIGEIGISIGKTDTSGLPRDVKDSISDRPIIELKLLAGNKTVEWNNPNAPVMVSIPYSPTAAELQDPEHIVIWYIDGSGNAVSVPSGRYDPAARTVTFTTTHFSDYAVAYVHKTFADLDGAKWAKKAIEVMASKGITNGTSKEAFSPSTGITRADYMVMLIKSLGLTAEFDQNFSDAVPGAYYYESLGIARELGIAAGGGDNRFLPKERISRQDMMVLTARALEKAGKLDQGSDTGILDQFSDKGGISEYAAESLAALIKSGLITGSGNKLNPRGDTTRAEAAVFLYRIYNQ</sequence>
<dbReference type="InterPro" id="IPR046780">
    <property type="entry name" value="aBig_2"/>
</dbReference>
<name>A0A8J7W6A0_9FIRM</name>
<evidence type="ECO:0000256" key="1">
    <source>
        <dbReference type="ARBA" id="ARBA00022737"/>
    </source>
</evidence>
<dbReference type="Proteomes" id="UP000675664">
    <property type="component" value="Unassembled WGS sequence"/>
</dbReference>
<dbReference type="SUPFAM" id="SSF49313">
    <property type="entry name" value="Cadherin-like"/>
    <property type="match status" value="1"/>
</dbReference>
<feature type="signal peptide" evidence="2">
    <location>
        <begin position="1"/>
        <end position="33"/>
    </location>
</feature>
<evidence type="ECO:0000313" key="5">
    <source>
        <dbReference type="Proteomes" id="UP000675664"/>
    </source>
</evidence>
<proteinExistence type="predicted"/>
<comment type="caution">
    <text evidence="4">The sequence shown here is derived from an EMBL/GenBank/DDBJ whole genome shotgun (WGS) entry which is preliminary data.</text>
</comment>
<dbReference type="SUPFAM" id="SSF110296">
    <property type="entry name" value="Oligoxyloglucan reducing end-specific cellobiohydrolase"/>
    <property type="match status" value="1"/>
</dbReference>
<feature type="domain" description="SLH" evidence="3">
    <location>
        <begin position="2019"/>
        <end position="2077"/>
    </location>
</feature>
<dbReference type="InterPro" id="IPR011050">
    <property type="entry name" value="Pectin_lyase_fold/virulence"/>
</dbReference>
<dbReference type="InterPro" id="IPR013783">
    <property type="entry name" value="Ig-like_fold"/>
</dbReference>
<protein>
    <submittedName>
        <fullName evidence="4">S-layer homology domain-containing protein</fullName>
    </submittedName>
</protein>
<accession>A0A8J7W6A0</accession>
<dbReference type="Pfam" id="PF00395">
    <property type="entry name" value="SLH"/>
    <property type="match status" value="3"/>
</dbReference>
<dbReference type="Pfam" id="PF05345">
    <property type="entry name" value="He_PIG"/>
    <property type="match status" value="1"/>
</dbReference>
<dbReference type="GO" id="GO:0016020">
    <property type="term" value="C:membrane"/>
    <property type="evidence" value="ECO:0007669"/>
    <property type="project" value="InterPro"/>
</dbReference>
<dbReference type="SUPFAM" id="SSF101898">
    <property type="entry name" value="NHL repeat"/>
    <property type="match status" value="1"/>
</dbReference>
<dbReference type="InterPro" id="IPR001119">
    <property type="entry name" value="SLH_dom"/>
</dbReference>
<dbReference type="EMBL" id="JAGSND010000017">
    <property type="protein sequence ID" value="MBR0599868.1"/>
    <property type="molecule type" value="Genomic_DNA"/>
</dbReference>
<dbReference type="InterPro" id="IPR015919">
    <property type="entry name" value="Cadherin-like_sf"/>
</dbReference>
<gene>
    <name evidence="4" type="ORF">KCX82_18445</name>
</gene>
<dbReference type="SUPFAM" id="SSF51126">
    <property type="entry name" value="Pectin lyase-like"/>
    <property type="match status" value="1"/>
</dbReference>
<feature type="domain" description="SLH" evidence="3">
    <location>
        <begin position="2082"/>
        <end position="2136"/>
    </location>
</feature>
<evidence type="ECO:0000313" key="4">
    <source>
        <dbReference type="EMBL" id="MBR0599868.1"/>
    </source>
</evidence>
<dbReference type="Pfam" id="PF20578">
    <property type="entry name" value="aBig_2"/>
    <property type="match status" value="2"/>
</dbReference>
<feature type="chain" id="PRO_5035196456" evidence="2">
    <location>
        <begin position="34"/>
        <end position="2136"/>
    </location>
</feature>
<dbReference type="GO" id="GO:0005509">
    <property type="term" value="F:calcium ion binding"/>
    <property type="evidence" value="ECO:0007669"/>
    <property type="project" value="InterPro"/>
</dbReference>
<dbReference type="PROSITE" id="PS51272">
    <property type="entry name" value="SLH"/>
    <property type="match status" value="3"/>
</dbReference>
<dbReference type="Gene3D" id="2.60.40.10">
    <property type="entry name" value="Immunoglobulins"/>
    <property type="match status" value="1"/>
</dbReference>
<reference evidence="4" key="1">
    <citation type="submission" date="2021-04" db="EMBL/GenBank/DDBJ databases">
        <title>Sinoanaerobacter chloroacetimidivorans sp. nov., an obligate anaerobic bacterium isolated from anaerobic sludge.</title>
        <authorList>
            <person name="Bao Y."/>
        </authorList>
    </citation>
    <scope>NUCLEOTIDE SEQUENCE</scope>
    <source>
        <strain evidence="4">BAD-6</strain>
    </source>
</reference>
<dbReference type="RefSeq" id="WP_227019998.1">
    <property type="nucleotide sequence ID" value="NZ_JAGSND010000017.1"/>
</dbReference>
<organism evidence="4 5">
    <name type="scientific">Sinanaerobacter chloroacetimidivorans</name>
    <dbReference type="NCBI Taxonomy" id="2818044"/>
    <lineage>
        <taxon>Bacteria</taxon>
        <taxon>Bacillati</taxon>
        <taxon>Bacillota</taxon>
        <taxon>Clostridia</taxon>
        <taxon>Peptostreptococcales</taxon>
        <taxon>Anaerovoracaceae</taxon>
        <taxon>Sinanaerobacter</taxon>
    </lineage>
</organism>
<feature type="domain" description="SLH" evidence="3">
    <location>
        <begin position="1955"/>
        <end position="2018"/>
    </location>
</feature>